<name>A0AAN6MJ12_9PEZI</name>
<feature type="region of interest" description="Disordered" evidence="1">
    <location>
        <begin position="177"/>
        <end position="212"/>
    </location>
</feature>
<reference evidence="3" key="1">
    <citation type="journal article" date="2023" name="Mol. Phylogenet. Evol.">
        <title>Genome-scale phylogeny and comparative genomics of the fungal order Sordariales.</title>
        <authorList>
            <person name="Hensen N."/>
            <person name="Bonometti L."/>
            <person name="Westerberg I."/>
            <person name="Brannstrom I.O."/>
            <person name="Guillou S."/>
            <person name="Cros-Aarteil S."/>
            <person name="Calhoun S."/>
            <person name="Haridas S."/>
            <person name="Kuo A."/>
            <person name="Mondo S."/>
            <person name="Pangilinan J."/>
            <person name="Riley R."/>
            <person name="LaButti K."/>
            <person name="Andreopoulos B."/>
            <person name="Lipzen A."/>
            <person name="Chen C."/>
            <person name="Yan M."/>
            <person name="Daum C."/>
            <person name="Ng V."/>
            <person name="Clum A."/>
            <person name="Steindorff A."/>
            <person name="Ohm R.A."/>
            <person name="Martin F."/>
            <person name="Silar P."/>
            <person name="Natvig D.O."/>
            <person name="Lalanne C."/>
            <person name="Gautier V."/>
            <person name="Ament-Velasquez S.L."/>
            <person name="Kruys A."/>
            <person name="Hutchinson M.I."/>
            <person name="Powell A.J."/>
            <person name="Barry K."/>
            <person name="Miller A.N."/>
            <person name="Grigoriev I.V."/>
            <person name="Debuchy R."/>
            <person name="Gladieux P."/>
            <person name="Hiltunen Thoren M."/>
            <person name="Johannesson H."/>
        </authorList>
    </citation>
    <scope>NUCLEOTIDE SEQUENCE</scope>
    <source>
        <strain evidence="3">CBS 103.79</strain>
    </source>
</reference>
<feature type="compositionally biased region" description="Basic and acidic residues" evidence="1">
    <location>
        <begin position="198"/>
        <end position="208"/>
    </location>
</feature>
<dbReference type="Proteomes" id="UP001303889">
    <property type="component" value="Unassembled WGS sequence"/>
</dbReference>
<evidence type="ECO:0000256" key="1">
    <source>
        <dbReference type="SAM" id="MobiDB-lite"/>
    </source>
</evidence>
<dbReference type="InterPro" id="IPR052895">
    <property type="entry name" value="HetReg/Transcr_Mod"/>
</dbReference>
<keyword evidence="4" id="KW-1185">Reference proteome</keyword>
<reference evidence="3" key="2">
    <citation type="submission" date="2023-05" db="EMBL/GenBank/DDBJ databases">
        <authorList>
            <consortium name="Lawrence Berkeley National Laboratory"/>
            <person name="Steindorff A."/>
            <person name="Hensen N."/>
            <person name="Bonometti L."/>
            <person name="Westerberg I."/>
            <person name="Brannstrom I.O."/>
            <person name="Guillou S."/>
            <person name="Cros-Aarteil S."/>
            <person name="Calhoun S."/>
            <person name="Haridas S."/>
            <person name="Kuo A."/>
            <person name="Mondo S."/>
            <person name="Pangilinan J."/>
            <person name="Riley R."/>
            <person name="Labutti K."/>
            <person name="Andreopoulos B."/>
            <person name="Lipzen A."/>
            <person name="Chen C."/>
            <person name="Yanf M."/>
            <person name="Daum C."/>
            <person name="Ng V."/>
            <person name="Clum A."/>
            <person name="Ohm R."/>
            <person name="Martin F."/>
            <person name="Silar P."/>
            <person name="Natvig D."/>
            <person name="Lalanne C."/>
            <person name="Gautier V."/>
            <person name="Ament-Velasquez S.L."/>
            <person name="Kruys A."/>
            <person name="Hutchinson M.I."/>
            <person name="Powell A.J."/>
            <person name="Barry K."/>
            <person name="Miller A.N."/>
            <person name="Grigoriev I.V."/>
            <person name="Debuchy R."/>
            <person name="Gladieux P."/>
            <person name="Thoren M.H."/>
            <person name="Johannesson H."/>
        </authorList>
    </citation>
    <scope>NUCLEOTIDE SEQUENCE</scope>
    <source>
        <strain evidence="3">CBS 103.79</strain>
    </source>
</reference>
<organism evidence="3 4">
    <name type="scientific">Staphylotrichum tortipilum</name>
    <dbReference type="NCBI Taxonomy" id="2831512"/>
    <lineage>
        <taxon>Eukaryota</taxon>
        <taxon>Fungi</taxon>
        <taxon>Dikarya</taxon>
        <taxon>Ascomycota</taxon>
        <taxon>Pezizomycotina</taxon>
        <taxon>Sordariomycetes</taxon>
        <taxon>Sordariomycetidae</taxon>
        <taxon>Sordariales</taxon>
        <taxon>Chaetomiaceae</taxon>
        <taxon>Staphylotrichum</taxon>
    </lineage>
</organism>
<evidence type="ECO:0000313" key="3">
    <source>
        <dbReference type="EMBL" id="KAK3900987.1"/>
    </source>
</evidence>
<evidence type="ECO:0000313" key="4">
    <source>
        <dbReference type="Proteomes" id="UP001303889"/>
    </source>
</evidence>
<comment type="caution">
    <text evidence="3">The sequence shown here is derived from an EMBL/GenBank/DDBJ whole genome shotgun (WGS) entry which is preliminary data.</text>
</comment>
<dbReference type="PANTHER" id="PTHR24148:SF64">
    <property type="entry name" value="HETEROKARYON INCOMPATIBILITY DOMAIN-CONTAINING PROTEIN"/>
    <property type="match status" value="1"/>
</dbReference>
<dbReference type="InterPro" id="IPR010730">
    <property type="entry name" value="HET"/>
</dbReference>
<feature type="compositionally biased region" description="Polar residues" evidence="1">
    <location>
        <begin position="1"/>
        <end position="13"/>
    </location>
</feature>
<gene>
    <name evidence="3" type="ORF">C8A05DRAFT_16770</name>
</gene>
<accession>A0AAN6MJ12</accession>
<evidence type="ECO:0000259" key="2">
    <source>
        <dbReference type="Pfam" id="PF06985"/>
    </source>
</evidence>
<dbReference type="AlphaFoldDB" id="A0AAN6MJ12"/>
<feature type="domain" description="Heterokaryon incompatibility" evidence="2">
    <location>
        <begin position="82"/>
        <end position="235"/>
    </location>
</feature>
<sequence>MSHPDITTPNQSRPRAHPAPSAGGPTTLAGATQPKIDNTAAYQGCGLDEDNIRLLEISPAASDTSPLVCTLREATFRSRPEFDALSYRWGPDDPAEKETITLNGYPFEVRRNLRDALRFLRRRTPPRQAFWIDAVCINQGDIAEKTRQLRIMDQIYFRASMVVVWLGAGKYAELQREMAGGGPGEKPEDEKPQDEEPEGMKPKDDTSKHSLSRQQELARYLRTDPYWGRLWILQEIGSARKLEVCYGEQAMPWAAFIHFLTMHNSDGKDGPLRLNTLLREEKYHGSHTLKRLLEEHRDAQCFNPRDKVYGLVGLAIDAADFPMDYAKSPYEVWKDTMEFMNRRNLFVDESQILPTGALVKSLLMASHGDPLSQVIKEHSMNPTDSTQLITDPQSHHSFRLKAIALGCVLHIGPSASEMVSSPKKVSAWRGAIQRVFAAPELGFARQEHDALLDALLRSDESEVERMCFNRPSTVIWRENTKSSLSNYDCNSRSPPPEPIQQAPDRLAPVQPRLYLVRRTPDRTAQKMGVASSLVQSLDLVCGVRSSRRALLVRVVEVGTWNTSVRVFGTALATEDLCGGAGGCDFEERWMSLGKGGNSLDVHVDAGTIFMILE</sequence>
<protein>
    <submittedName>
        <fullName evidence="3">Heterokaryon incompatibility protein-domain-containing protein</fullName>
    </submittedName>
</protein>
<dbReference type="Pfam" id="PF06985">
    <property type="entry name" value="HET"/>
    <property type="match status" value="1"/>
</dbReference>
<proteinExistence type="predicted"/>
<dbReference type="EMBL" id="MU855619">
    <property type="protein sequence ID" value="KAK3900987.1"/>
    <property type="molecule type" value="Genomic_DNA"/>
</dbReference>
<dbReference type="PANTHER" id="PTHR24148">
    <property type="entry name" value="ANKYRIN REPEAT DOMAIN-CONTAINING PROTEIN 39 HOMOLOG-RELATED"/>
    <property type="match status" value="1"/>
</dbReference>
<feature type="region of interest" description="Disordered" evidence="1">
    <location>
        <begin position="1"/>
        <end position="34"/>
    </location>
</feature>